<feature type="transmembrane region" description="Helical" evidence="1">
    <location>
        <begin position="12"/>
        <end position="43"/>
    </location>
</feature>
<keyword evidence="1" id="KW-0812">Transmembrane</keyword>
<feature type="transmembrane region" description="Helical" evidence="1">
    <location>
        <begin position="172"/>
        <end position="188"/>
    </location>
</feature>
<feature type="transmembrane region" description="Helical" evidence="1">
    <location>
        <begin position="545"/>
        <end position="563"/>
    </location>
</feature>
<feature type="transmembrane region" description="Helical" evidence="1">
    <location>
        <begin position="195"/>
        <end position="216"/>
    </location>
</feature>
<keyword evidence="1" id="KW-1133">Transmembrane helix</keyword>
<feature type="transmembrane region" description="Helical" evidence="1">
    <location>
        <begin position="271"/>
        <end position="289"/>
    </location>
</feature>
<feature type="transmembrane region" description="Helical" evidence="1">
    <location>
        <begin position="475"/>
        <end position="492"/>
    </location>
</feature>
<sequence>MHTDPWWHKNEIYAPVAAAALLLAGLFVPGTLVAKLLIVFVLLHASWTLGRQLIHSSGIRGYGLGLLTILASQSLFQTIFYYGWLHLGAATDAFSLAGAIVFLQIALTIFPKPEEEPKSFEQETSFSWSKDFVPPLLSLLGGAILFFILMKYAGSVATFSAIRTPWPLLPEGTFLAIALLPVTAWMAFRSKKGRMSGILLSIFILLSITLLAPLIYKLGYGFDGFLHQASERVLLETGTLNPKPLYYIGQYVFVTWLARLFDVSFTSIDRFLVPISALLILVSTSFVFREKKPCALLFLPLLLPLGAFVTTTPQSFAYVLGLVALGLALATQSRALSILPALLFAVWSLATHPLAGLPFVGATVLILIAQKETQSGVAEFIKKILLGLLVFFTSASVPLAFYLQDMLSGHTGNWQWQSLNWQSLGTSVLAALTPPINHVALWADWATYTEFFLPFILVLLAALAIWKGRERRESSVLLTLTAVGLTAAGLLLKTVGDFSFLIDYERGNYADRLFLVAMLLLLFPALEGASVMLKHMRAEKGLKAAWIPLILALWFVGHAHAALPRYDASTASRGWSVSLADYDAVRAIEQDADGQPYTVLANQSVSAAAVDRFGFRRYVHDASTQEDIFYYPLPTGGRLYQLFLEAVASNPSIDAIHEAAHLGQTQLLYVVVNAYWWDANHVSEVLKQASEKEFIIQDGNVKIYRFNVKQ</sequence>
<feature type="transmembrane region" description="Helical" evidence="1">
    <location>
        <begin position="132"/>
        <end position="152"/>
    </location>
</feature>
<feature type="transmembrane region" description="Helical" evidence="1">
    <location>
        <begin position="445"/>
        <end position="466"/>
    </location>
</feature>
<accession>A0A2H0BT92</accession>
<feature type="transmembrane region" description="Helical" evidence="1">
    <location>
        <begin position="64"/>
        <end position="87"/>
    </location>
</feature>
<protein>
    <recommendedName>
        <fullName evidence="4">Glycosyltransferase RgtA/B/C/D-like domain-containing protein</fullName>
    </recommendedName>
</protein>
<keyword evidence="1" id="KW-0472">Membrane</keyword>
<dbReference type="Proteomes" id="UP000231581">
    <property type="component" value="Unassembled WGS sequence"/>
</dbReference>
<evidence type="ECO:0000313" key="2">
    <source>
        <dbReference type="EMBL" id="PIP60882.1"/>
    </source>
</evidence>
<dbReference type="EMBL" id="PCSZ01000020">
    <property type="protein sequence ID" value="PIP60882.1"/>
    <property type="molecule type" value="Genomic_DNA"/>
</dbReference>
<comment type="caution">
    <text evidence="2">The sequence shown here is derived from an EMBL/GenBank/DDBJ whole genome shotgun (WGS) entry which is preliminary data.</text>
</comment>
<dbReference type="AlphaFoldDB" id="A0A2H0BT92"/>
<feature type="transmembrane region" description="Helical" evidence="1">
    <location>
        <begin position="301"/>
        <end position="329"/>
    </location>
</feature>
<evidence type="ECO:0000313" key="3">
    <source>
        <dbReference type="Proteomes" id="UP000231581"/>
    </source>
</evidence>
<evidence type="ECO:0000256" key="1">
    <source>
        <dbReference type="SAM" id="Phobius"/>
    </source>
</evidence>
<evidence type="ECO:0008006" key="4">
    <source>
        <dbReference type="Google" id="ProtNLM"/>
    </source>
</evidence>
<gene>
    <name evidence="2" type="ORF">COX00_00890</name>
</gene>
<feature type="transmembrane region" description="Helical" evidence="1">
    <location>
        <begin position="380"/>
        <end position="403"/>
    </location>
</feature>
<feature type="transmembrane region" description="Helical" evidence="1">
    <location>
        <begin position="93"/>
        <end position="111"/>
    </location>
</feature>
<name>A0A2H0BT92_9BACT</name>
<proteinExistence type="predicted"/>
<reference evidence="2 3" key="1">
    <citation type="submission" date="2017-09" db="EMBL/GenBank/DDBJ databases">
        <title>Depth-based differentiation of microbial function through sediment-hosted aquifers and enrichment of novel symbionts in the deep terrestrial subsurface.</title>
        <authorList>
            <person name="Probst A.J."/>
            <person name="Ladd B."/>
            <person name="Jarett J.K."/>
            <person name="Geller-Mcgrath D.E."/>
            <person name="Sieber C.M."/>
            <person name="Emerson J.B."/>
            <person name="Anantharaman K."/>
            <person name="Thomas B.C."/>
            <person name="Malmstrom R."/>
            <person name="Stieglmeier M."/>
            <person name="Klingl A."/>
            <person name="Woyke T."/>
            <person name="Ryan C.M."/>
            <person name="Banfield J.F."/>
        </authorList>
    </citation>
    <scope>NUCLEOTIDE SEQUENCE [LARGE SCALE GENOMIC DNA]</scope>
    <source>
        <strain evidence="2">CG22_combo_CG10-13_8_21_14_all_47_17</strain>
    </source>
</reference>
<feature type="transmembrane region" description="Helical" evidence="1">
    <location>
        <begin position="512"/>
        <end position="533"/>
    </location>
</feature>
<organism evidence="2 3">
    <name type="scientific">Candidatus Uhrbacteria bacterium CG22_combo_CG10-13_8_21_14_all_47_17</name>
    <dbReference type="NCBI Taxonomy" id="1975041"/>
    <lineage>
        <taxon>Bacteria</taxon>
        <taxon>Candidatus Uhriibacteriota</taxon>
    </lineage>
</organism>
<feature type="transmembrane region" description="Helical" evidence="1">
    <location>
        <begin position="341"/>
        <end position="368"/>
    </location>
</feature>